<dbReference type="AlphaFoldDB" id="A0A367EHZ8"/>
<evidence type="ECO:0000313" key="3">
    <source>
        <dbReference type="Proteomes" id="UP000252914"/>
    </source>
</evidence>
<dbReference type="RefSeq" id="WP_114024745.1">
    <property type="nucleotide sequence ID" value="NZ_QOIN01000055.1"/>
</dbReference>
<reference evidence="2 3" key="1">
    <citation type="submission" date="2018-06" db="EMBL/GenBank/DDBJ databases">
        <title>Streptomyces reniochalinae sp. nov. and Streptomyces diacarnus sp. nov. from marine sponges.</title>
        <authorList>
            <person name="Li L."/>
        </authorList>
    </citation>
    <scope>NUCLEOTIDE SEQUENCE [LARGE SCALE GENOMIC DNA]</scope>
    <source>
        <strain evidence="2 3">LHW51701</strain>
    </source>
</reference>
<dbReference type="EMBL" id="QOIN01000055">
    <property type="protein sequence ID" value="RCG17352.1"/>
    <property type="molecule type" value="Genomic_DNA"/>
</dbReference>
<gene>
    <name evidence="2" type="ORF">DTL70_27705</name>
</gene>
<feature type="region of interest" description="Disordered" evidence="1">
    <location>
        <begin position="1"/>
        <end position="54"/>
    </location>
</feature>
<sequence length="137" mass="14238">MSQHEQSDQPAGRHDETRAGGGDVHIGTMTGGAVATGSHGRAVHRAAPVGSPSEDVTRELVAALAMLNEHLRLLTPTEETAGVRSEIETIRADIDRSGTPPASSLERLRAYLEVGTTAVAGLSSALPVVQAIERVLG</sequence>
<evidence type="ECO:0000256" key="1">
    <source>
        <dbReference type="SAM" id="MobiDB-lite"/>
    </source>
</evidence>
<dbReference type="Proteomes" id="UP000252914">
    <property type="component" value="Unassembled WGS sequence"/>
</dbReference>
<evidence type="ECO:0000313" key="2">
    <source>
        <dbReference type="EMBL" id="RCG17352.1"/>
    </source>
</evidence>
<accession>A0A367EHZ8</accession>
<organism evidence="2 3">
    <name type="scientific">Streptomyces diacarni</name>
    <dbReference type="NCBI Taxonomy" id="2800381"/>
    <lineage>
        <taxon>Bacteria</taxon>
        <taxon>Bacillati</taxon>
        <taxon>Actinomycetota</taxon>
        <taxon>Actinomycetes</taxon>
        <taxon>Kitasatosporales</taxon>
        <taxon>Streptomycetaceae</taxon>
        <taxon>Streptomyces</taxon>
    </lineage>
</organism>
<name>A0A367EHZ8_9ACTN</name>
<keyword evidence="3" id="KW-1185">Reference proteome</keyword>
<protein>
    <submittedName>
        <fullName evidence="2">Uncharacterized protein</fullName>
    </submittedName>
</protein>
<feature type="compositionally biased region" description="Basic and acidic residues" evidence="1">
    <location>
        <begin position="1"/>
        <end position="18"/>
    </location>
</feature>
<comment type="caution">
    <text evidence="2">The sequence shown here is derived from an EMBL/GenBank/DDBJ whole genome shotgun (WGS) entry which is preliminary data.</text>
</comment>
<proteinExistence type="predicted"/>